<dbReference type="Pfam" id="PF13411">
    <property type="entry name" value="MerR_1"/>
    <property type="match status" value="1"/>
</dbReference>
<evidence type="ECO:0000313" key="3">
    <source>
        <dbReference type="EMBL" id="GAA4698723.1"/>
    </source>
</evidence>
<dbReference type="EMBL" id="BAABKM010000002">
    <property type="protein sequence ID" value="GAA4698723.1"/>
    <property type="molecule type" value="Genomic_DNA"/>
</dbReference>
<evidence type="ECO:0000313" key="4">
    <source>
        <dbReference type="Proteomes" id="UP001499974"/>
    </source>
</evidence>
<name>A0ABP8X2G2_9ACTN</name>
<protein>
    <recommendedName>
        <fullName evidence="2">HTH merR-type domain-containing protein</fullName>
    </recommendedName>
</protein>
<dbReference type="SMART" id="SM00422">
    <property type="entry name" value="HTH_MERR"/>
    <property type="match status" value="1"/>
</dbReference>
<keyword evidence="4" id="KW-1185">Reference proteome</keyword>
<dbReference type="SUPFAM" id="SSF46955">
    <property type="entry name" value="Putative DNA-binding domain"/>
    <property type="match status" value="1"/>
</dbReference>
<evidence type="ECO:0000259" key="2">
    <source>
        <dbReference type="PROSITE" id="PS50937"/>
    </source>
</evidence>
<dbReference type="PROSITE" id="PS50937">
    <property type="entry name" value="HTH_MERR_2"/>
    <property type="match status" value="1"/>
</dbReference>
<dbReference type="Proteomes" id="UP001499974">
    <property type="component" value="Unassembled WGS sequence"/>
</dbReference>
<reference evidence="4" key="1">
    <citation type="journal article" date="2019" name="Int. J. Syst. Evol. Microbiol.">
        <title>The Global Catalogue of Microorganisms (GCM) 10K type strain sequencing project: providing services to taxonomists for standard genome sequencing and annotation.</title>
        <authorList>
            <consortium name="The Broad Institute Genomics Platform"/>
            <consortium name="The Broad Institute Genome Sequencing Center for Infectious Disease"/>
            <person name="Wu L."/>
            <person name="Ma J."/>
        </authorList>
    </citation>
    <scope>NUCLEOTIDE SEQUENCE [LARGE SCALE GENOMIC DNA]</scope>
    <source>
        <strain evidence="4">JCM 18531</strain>
    </source>
</reference>
<feature type="domain" description="HTH merR-type" evidence="2">
    <location>
        <begin position="1"/>
        <end position="69"/>
    </location>
</feature>
<accession>A0ABP8X2G2</accession>
<gene>
    <name evidence="3" type="ORF">GCM10023349_13670</name>
</gene>
<dbReference type="InterPro" id="IPR047057">
    <property type="entry name" value="MerR_fam"/>
</dbReference>
<sequence>MIHEVSERTGLSQATLRYYERIGLVPPIPRDESSGHRFYSEEVVDDLTWLSCLRATGMGIEDLRRYRDQRADGDAREQKLLLQRHAVRLRAELDQLHARLHYIETKERLWAAREAGDAVAEAAVVAELQAGRDIR</sequence>
<evidence type="ECO:0000256" key="1">
    <source>
        <dbReference type="ARBA" id="ARBA00023125"/>
    </source>
</evidence>
<comment type="caution">
    <text evidence="3">The sequence shown here is derived from an EMBL/GenBank/DDBJ whole genome shotgun (WGS) entry which is preliminary data.</text>
</comment>
<keyword evidence="1" id="KW-0238">DNA-binding</keyword>
<dbReference type="PANTHER" id="PTHR30204:SF98">
    <property type="entry name" value="HTH-TYPE TRANSCRIPTIONAL REGULATOR ADHR"/>
    <property type="match status" value="1"/>
</dbReference>
<dbReference type="Gene3D" id="1.10.1660.10">
    <property type="match status" value="1"/>
</dbReference>
<dbReference type="PANTHER" id="PTHR30204">
    <property type="entry name" value="REDOX-CYCLING DRUG-SENSING TRANSCRIPTIONAL ACTIVATOR SOXR"/>
    <property type="match status" value="1"/>
</dbReference>
<dbReference type="CDD" id="cd01109">
    <property type="entry name" value="HTH_YyaN"/>
    <property type="match status" value="1"/>
</dbReference>
<proteinExistence type="predicted"/>
<organism evidence="3 4">
    <name type="scientific">Nocardioides conyzicola</name>
    <dbReference type="NCBI Taxonomy" id="1651781"/>
    <lineage>
        <taxon>Bacteria</taxon>
        <taxon>Bacillati</taxon>
        <taxon>Actinomycetota</taxon>
        <taxon>Actinomycetes</taxon>
        <taxon>Propionibacteriales</taxon>
        <taxon>Nocardioidaceae</taxon>
        <taxon>Nocardioides</taxon>
    </lineage>
</organism>
<dbReference type="InterPro" id="IPR000551">
    <property type="entry name" value="MerR-type_HTH_dom"/>
</dbReference>
<dbReference type="InterPro" id="IPR009061">
    <property type="entry name" value="DNA-bd_dom_put_sf"/>
</dbReference>